<dbReference type="InterPro" id="IPR025996">
    <property type="entry name" value="MT1864/Rv1816-like_C"/>
</dbReference>
<evidence type="ECO:0000313" key="6">
    <source>
        <dbReference type="EMBL" id="PWJ51781.1"/>
    </source>
</evidence>
<dbReference type="AlphaFoldDB" id="A0A316A1Q4"/>
<evidence type="ECO:0000256" key="1">
    <source>
        <dbReference type="ARBA" id="ARBA00023015"/>
    </source>
</evidence>
<gene>
    <name evidence="6" type="ORF">BXY45_12059</name>
</gene>
<evidence type="ECO:0000313" key="7">
    <source>
        <dbReference type="Proteomes" id="UP000245469"/>
    </source>
</evidence>
<dbReference type="RefSeq" id="WP_109775378.1">
    <property type="nucleotide sequence ID" value="NZ_QGDQ01000020.1"/>
</dbReference>
<dbReference type="InterPro" id="IPR001647">
    <property type="entry name" value="HTH_TetR"/>
</dbReference>
<dbReference type="PANTHER" id="PTHR30055">
    <property type="entry name" value="HTH-TYPE TRANSCRIPTIONAL REGULATOR RUTR"/>
    <property type="match status" value="1"/>
</dbReference>
<evidence type="ECO:0000259" key="5">
    <source>
        <dbReference type="PROSITE" id="PS50977"/>
    </source>
</evidence>
<proteinExistence type="predicted"/>
<dbReference type="Pfam" id="PF00440">
    <property type="entry name" value="TetR_N"/>
    <property type="match status" value="1"/>
</dbReference>
<dbReference type="InterPro" id="IPR009057">
    <property type="entry name" value="Homeodomain-like_sf"/>
</dbReference>
<name>A0A316A1Q4_9ACTN</name>
<keyword evidence="1" id="KW-0805">Transcription regulation</keyword>
<accession>A0A316A1Q4</accession>
<dbReference type="Proteomes" id="UP000245469">
    <property type="component" value="Unassembled WGS sequence"/>
</dbReference>
<dbReference type="InterPro" id="IPR050109">
    <property type="entry name" value="HTH-type_TetR-like_transc_reg"/>
</dbReference>
<feature type="domain" description="HTH tetR-type" evidence="5">
    <location>
        <begin position="13"/>
        <end position="73"/>
    </location>
</feature>
<dbReference type="PROSITE" id="PS50977">
    <property type="entry name" value="HTH_TETR_2"/>
    <property type="match status" value="1"/>
</dbReference>
<protein>
    <submittedName>
        <fullName evidence="6">TetR family transcriptional regulator</fullName>
    </submittedName>
</protein>
<keyword evidence="3" id="KW-0804">Transcription</keyword>
<dbReference type="Gene3D" id="1.10.357.10">
    <property type="entry name" value="Tetracycline Repressor, domain 2"/>
    <property type="match status" value="1"/>
</dbReference>
<dbReference type="SUPFAM" id="SSF46689">
    <property type="entry name" value="Homeodomain-like"/>
    <property type="match status" value="1"/>
</dbReference>
<dbReference type="InterPro" id="IPR036271">
    <property type="entry name" value="Tet_transcr_reg_TetR-rel_C_sf"/>
</dbReference>
<dbReference type="EMBL" id="QGDQ01000020">
    <property type="protein sequence ID" value="PWJ51781.1"/>
    <property type="molecule type" value="Genomic_DNA"/>
</dbReference>
<evidence type="ECO:0000256" key="3">
    <source>
        <dbReference type="ARBA" id="ARBA00023163"/>
    </source>
</evidence>
<dbReference type="SUPFAM" id="SSF48498">
    <property type="entry name" value="Tetracyclin repressor-like, C-terminal domain"/>
    <property type="match status" value="1"/>
</dbReference>
<dbReference type="GO" id="GO:0000976">
    <property type="term" value="F:transcription cis-regulatory region binding"/>
    <property type="evidence" value="ECO:0007669"/>
    <property type="project" value="TreeGrafter"/>
</dbReference>
<dbReference type="GO" id="GO:0003700">
    <property type="term" value="F:DNA-binding transcription factor activity"/>
    <property type="evidence" value="ECO:0007669"/>
    <property type="project" value="TreeGrafter"/>
</dbReference>
<evidence type="ECO:0000256" key="4">
    <source>
        <dbReference type="PROSITE-ProRule" id="PRU00335"/>
    </source>
</evidence>
<evidence type="ECO:0000256" key="2">
    <source>
        <dbReference type="ARBA" id="ARBA00023125"/>
    </source>
</evidence>
<keyword evidence="7" id="KW-1185">Reference proteome</keyword>
<organism evidence="6 7">
    <name type="scientific">Quadrisphaera granulorum</name>
    <dbReference type="NCBI Taxonomy" id="317664"/>
    <lineage>
        <taxon>Bacteria</taxon>
        <taxon>Bacillati</taxon>
        <taxon>Actinomycetota</taxon>
        <taxon>Actinomycetes</taxon>
        <taxon>Kineosporiales</taxon>
        <taxon>Kineosporiaceae</taxon>
        <taxon>Quadrisphaera</taxon>
    </lineage>
</organism>
<sequence>MPAPTKRPSYHHGDLTTALVREGVAMARDGGPGAVVLREATRRAGVSPNAAYRHFADRDQLLGAVRVEAEQALAQAMQAEVEAVEAGTRGSPAELAAARLRATGAGYLRFARSEPGLFRTVFAEGAHRTAPGAVAPSESVASAPLRVLSTVVAEGTAAGLLPPIQDGDVDVVAWSAVHGLASLILDGPLGGLPDDATDRVANLLLAVVVTGLAHLPR</sequence>
<feature type="DNA-binding region" description="H-T-H motif" evidence="4">
    <location>
        <begin position="36"/>
        <end position="55"/>
    </location>
</feature>
<dbReference type="Pfam" id="PF13305">
    <property type="entry name" value="TetR_C_33"/>
    <property type="match status" value="1"/>
</dbReference>
<keyword evidence="2 4" id="KW-0238">DNA-binding</keyword>
<reference evidence="6 7" key="1">
    <citation type="submission" date="2018-03" db="EMBL/GenBank/DDBJ databases">
        <title>Genomic Encyclopedia of Archaeal and Bacterial Type Strains, Phase II (KMG-II): from individual species to whole genera.</title>
        <authorList>
            <person name="Goeker M."/>
        </authorList>
    </citation>
    <scope>NUCLEOTIDE SEQUENCE [LARGE SCALE GENOMIC DNA]</scope>
    <source>
        <strain evidence="6 7">DSM 44889</strain>
    </source>
</reference>
<dbReference type="PANTHER" id="PTHR30055:SF220">
    <property type="entry name" value="TETR-FAMILY REGULATORY PROTEIN"/>
    <property type="match status" value="1"/>
</dbReference>
<dbReference type="OrthoDB" id="3173376at2"/>
<comment type="caution">
    <text evidence="6">The sequence shown here is derived from an EMBL/GenBank/DDBJ whole genome shotgun (WGS) entry which is preliminary data.</text>
</comment>